<evidence type="ECO:0000313" key="3">
    <source>
        <dbReference type="Proteomes" id="UP000327118"/>
    </source>
</evidence>
<accession>A0A5N6Z719</accession>
<feature type="chain" id="PRO_5024811747" evidence="1">
    <location>
        <begin position="22"/>
        <end position="100"/>
    </location>
</feature>
<reference evidence="3" key="1">
    <citation type="submission" date="2019-04" db="EMBL/GenBank/DDBJ databases">
        <title>Friends and foes A comparative genomics studyof 23 Aspergillus species from section Flavi.</title>
        <authorList>
            <consortium name="DOE Joint Genome Institute"/>
            <person name="Kjaerbolling I."/>
            <person name="Vesth T."/>
            <person name="Frisvad J.C."/>
            <person name="Nybo J.L."/>
            <person name="Theobald S."/>
            <person name="Kildgaard S."/>
            <person name="Isbrandt T."/>
            <person name="Kuo A."/>
            <person name="Sato A."/>
            <person name="Lyhne E.K."/>
            <person name="Kogle M.E."/>
            <person name="Wiebenga A."/>
            <person name="Kun R.S."/>
            <person name="Lubbers R.J."/>
            <person name="Makela M.R."/>
            <person name="Barry K."/>
            <person name="Chovatia M."/>
            <person name="Clum A."/>
            <person name="Daum C."/>
            <person name="Haridas S."/>
            <person name="He G."/>
            <person name="LaButti K."/>
            <person name="Lipzen A."/>
            <person name="Mondo S."/>
            <person name="Riley R."/>
            <person name="Salamov A."/>
            <person name="Simmons B.A."/>
            <person name="Magnuson J.K."/>
            <person name="Henrissat B."/>
            <person name="Mortensen U.H."/>
            <person name="Larsen T.O."/>
            <person name="Devries R.P."/>
            <person name="Grigoriev I.V."/>
            <person name="Machida M."/>
            <person name="Baker S.E."/>
            <person name="Andersen M.R."/>
        </authorList>
    </citation>
    <scope>NUCLEOTIDE SEQUENCE [LARGE SCALE GENOMIC DNA]</scope>
    <source>
        <strain evidence="3">CBS 553.77</strain>
    </source>
</reference>
<name>A0A5N6Z719_9EURO</name>
<dbReference type="EMBL" id="ML739098">
    <property type="protein sequence ID" value="KAE8353425.1"/>
    <property type="molecule type" value="Genomic_DNA"/>
</dbReference>
<dbReference type="AlphaFoldDB" id="A0A5N6Z719"/>
<gene>
    <name evidence="2" type="ORF">BDV28DRAFT_148084</name>
</gene>
<dbReference type="Proteomes" id="UP000327118">
    <property type="component" value="Unassembled WGS sequence"/>
</dbReference>
<protein>
    <submittedName>
        <fullName evidence="2">Uncharacterized protein</fullName>
    </submittedName>
</protein>
<dbReference type="OrthoDB" id="4291851at2759"/>
<feature type="signal peptide" evidence="1">
    <location>
        <begin position="1"/>
        <end position="21"/>
    </location>
</feature>
<keyword evidence="3" id="KW-1185">Reference proteome</keyword>
<organism evidence="2 3">
    <name type="scientific">Aspergillus coremiiformis</name>
    <dbReference type="NCBI Taxonomy" id="138285"/>
    <lineage>
        <taxon>Eukaryota</taxon>
        <taxon>Fungi</taxon>
        <taxon>Dikarya</taxon>
        <taxon>Ascomycota</taxon>
        <taxon>Pezizomycotina</taxon>
        <taxon>Eurotiomycetes</taxon>
        <taxon>Eurotiomycetidae</taxon>
        <taxon>Eurotiales</taxon>
        <taxon>Aspergillaceae</taxon>
        <taxon>Aspergillus</taxon>
        <taxon>Aspergillus subgen. Circumdati</taxon>
    </lineage>
</organism>
<proteinExistence type="predicted"/>
<keyword evidence="1" id="KW-0732">Signal</keyword>
<evidence type="ECO:0000313" key="2">
    <source>
        <dbReference type="EMBL" id="KAE8353425.1"/>
    </source>
</evidence>
<sequence>MYGLKHISLLSVALGLATASATTTTVGFETTEASFGETVPLGECHNVKAEDTKTVFVSQYCRVFVGPECTGRQILLNPGEHSSNWPIPIINSVYCDSHIL</sequence>
<evidence type="ECO:0000256" key="1">
    <source>
        <dbReference type="SAM" id="SignalP"/>
    </source>
</evidence>